<dbReference type="PATRIC" id="fig|465721.4.peg.273"/>
<dbReference type="OrthoDB" id="9764895at2"/>
<comment type="cofactor">
    <cofactor evidence="1 10">
        <name>FAD</name>
        <dbReference type="ChEBI" id="CHEBI:57692"/>
    </cofactor>
</comment>
<evidence type="ECO:0000256" key="7">
    <source>
        <dbReference type="ARBA" id="ARBA00058683"/>
    </source>
</evidence>
<dbReference type="InterPro" id="IPR037069">
    <property type="entry name" value="AcylCoA_DH/ox_N_sf"/>
</dbReference>
<dbReference type="Pfam" id="PF00441">
    <property type="entry name" value="Acyl-CoA_dh_1"/>
    <property type="match status" value="1"/>
</dbReference>
<dbReference type="SUPFAM" id="SSF47203">
    <property type="entry name" value="Acyl-CoA dehydrogenase C-terminal domain-like"/>
    <property type="match status" value="1"/>
</dbReference>
<dbReference type="InterPro" id="IPR036250">
    <property type="entry name" value="AcylCo_DH-like_C"/>
</dbReference>
<dbReference type="InterPro" id="IPR046373">
    <property type="entry name" value="Acyl-CoA_Oxase/DH_mid-dom_sf"/>
</dbReference>
<accession>A0A127F7Z6</accession>
<dbReference type="InterPro" id="IPR009075">
    <property type="entry name" value="AcylCo_DH/oxidase_C"/>
</dbReference>
<dbReference type="AlphaFoldDB" id="A0A127F7Z6"/>
<dbReference type="InterPro" id="IPR052166">
    <property type="entry name" value="Diverse_Acyl-CoA_DH"/>
</dbReference>
<evidence type="ECO:0000259" key="13">
    <source>
        <dbReference type="Pfam" id="PF02771"/>
    </source>
</evidence>
<evidence type="ECO:0000256" key="5">
    <source>
        <dbReference type="ARBA" id="ARBA00023002"/>
    </source>
</evidence>
<evidence type="ECO:0000256" key="4">
    <source>
        <dbReference type="ARBA" id="ARBA00022827"/>
    </source>
</evidence>
<dbReference type="SUPFAM" id="SSF56645">
    <property type="entry name" value="Acyl-CoA dehydrogenase NM domain-like"/>
    <property type="match status" value="1"/>
</dbReference>
<dbReference type="STRING" id="465721.ACG33_01245"/>
<organism evidence="15 16">
    <name type="scientific">Steroidobacter denitrificans</name>
    <dbReference type="NCBI Taxonomy" id="465721"/>
    <lineage>
        <taxon>Bacteria</taxon>
        <taxon>Pseudomonadati</taxon>
        <taxon>Pseudomonadota</taxon>
        <taxon>Gammaproteobacteria</taxon>
        <taxon>Steroidobacterales</taxon>
        <taxon>Steroidobacteraceae</taxon>
        <taxon>Steroidobacter</taxon>
    </lineage>
</organism>
<dbReference type="Gene3D" id="1.20.140.10">
    <property type="entry name" value="Butyryl-CoA Dehydrogenase, subunit A, domain 3"/>
    <property type="match status" value="1"/>
</dbReference>
<feature type="domain" description="Acyl-CoA oxidase/dehydrogenase middle" evidence="12">
    <location>
        <begin position="163"/>
        <end position="269"/>
    </location>
</feature>
<evidence type="ECO:0000256" key="6">
    <source>
        <dbReference type="ARBA" id="ARBA00051388"/>
    </source>
</evidence>
<keyword evidence="5 10" id="KW-0560">Oxidoreductase</keyword>
<evidence type="ECO:0000256" key="8">
    <source>
        <dbReference type="ARBA" id="ARBA00066694"/>
    </source>
</evidence>
<keyword evidence="4 10" id="KW-0274">FAD</keyword>
<evidence type="ECO:0000256" key="9">
    <source>
        <dbReference type="ARBA" id="ARBA00069043"/>
    </source>
</evidence>
<dbReference type="InterPro" id="IPR025878">
    <property type="entry name" value="Acyl-CoA_dh-like_C_dom"/>
</dbReference>
<dbReference type="KEGG" id="sdf:ACG33_01245"/>
<dbReference type="GO" id="GO:0050660">
    <property type="term" value="F:flavin adenine dinucleotide binding"/>
    <property type="evidence" value="ECO:0007669"/>
    <property type="project" value="InterPro"/>
</dbReference>
<sequence>MYSYKSPIRDVRFCMQEVLGFASHYASLPAGADVSPTDVDVILKAAGKFAEEVLAPLNHSGDEEGAHFEYGKVRSPQGFVDAYKQYVDGGWPRLANPEEQGGETAPYSLKLAMSEFMQAANHSWCMYALLNDGAIKTLMSFADAKLIEHFVPKLVSGEWLGTMCLTEPHCGSDLSQIRTRAEPRDDGSYAVIGTKIFISSGEQDFSDNIVHLVLARLPDAVPGTRGISLFVVPKMDDRSASGNANSLRCLSIERKMGLRASATCVMTFEGARGWLVGEPGRGLNAMFAFINNSRLGTAQQAQAHAEGAFQSALAYARERLAGRSPLASASGGPSALITHPDIRRMLLTQKAIAEGGRALVLYCAKWVDLADSGGAEQRASAAERLAVLTPIAKGALSEWAGEATDLGIQILGGHGYMKEWGLEQRVRDVRITRIYEGTTGVQGMDLLGRKLLGPLRHGLTDLSDEILTFCRQVTAAELKVMIARLTEAVKTWLALTDLAAERSAADPAFAGSVAVDYLLLAGYVSVGYMFILSAQVASSKLADGATEEAFYRAKIQTAQFYFDKLLPRIHAHASSIANGSESLTGMPEASFGLEV</sequence>
<dbReference type="Pfam" id="PF02770">
    <property type="entry name" value="Acyl-CoA_dh_M"/>
    <property type="match status" value="1"/>
</dbReference>
<evidence type="ECO:0000256" key="2">
    <source>
        <dbReference type="ARBA" id="ARBA00009347"/>
    </source>
</evidence>
<evidence type="ECO:0000256" key="3">
    <source>
        <dbReference type="ARBA" id="ARBA00022630"/>
    </source>
</evidence>
<comment type="function">
    <text evidence="7">Involved in the assimilation of dimethylsulphoniopropionate (DMSP), an important compound in the fixation of carbon in marine phytoplankton, by mediating the conversion of 3-(methylthio)propanoyl-CoA (MMPA-CoA) to 3-(methylthio)acryloyl-CoA (MTA-CoA).</text>
</comment>
<dbReference type="Pfam" id="PF02771">
    <property type="entry name" value="Acyl-CoA_dh_N"/>
    <property type="match status" value="1"/>
</dbReference>
<dbReference type="PANTHER" id="PTHR42803:SF1">
    <property type="entry name" value="BROAD-SPECIFICITY LINEAR ACYL-COA DEHYDROGENASE FADE5"/>
    <property type="match status" value="1"/>
</dbReference>
<feature type="domain" description="Acyl-CoA dehydrogenase/oxidase N-terminal" evidence="13">
    <location>
        <begin position="42"/>
        <end position="158"/>
    </location>
</feature>
<dbReference type="Gene3D" id="1.10.540.10">
    <property type="entry name" value="Acyl-CoA dehydrogenase/oxidase, N-terminal domain"/>
    <property type="match status" value="1"/>
</dbReference>
<dbReference type="EC" id="1.3.99.41" evidence="8"/>
<evidence type="ECO:0000256" key="1">
    <source>
        <dbReference type="ARBA" id="ARBA00001974"/>
    </source>
</evidence>
<protein>
    <recommendedName>
        <fullName evidence="9">3-methylmercaptopropionyl-CoA dehydrogenase</fullName>
        <ecNumber evidence="8">1.3.99.41</ecNumber>
    </recommendedName>
</protein>
<comment type="catalytic activity">
    <reaction evidence="6">
        <text>3-(methylsulfanyl)propanoyl-CoA + oxidized [electron-transfer flavoprotein] + H(+) = 3-(methylsulfanyl)acryloyl-CoA + reduced [electron-transfer flavoprotein]</text>
        <dbReference type="Rhea" id="RHEA:52612"/>
        <dbReference type="Rhea" id="RHEA-COMP:10685"/>
        <dbReference type="Rhea" id="RHEA-COMP:10686"/>
        <dbReference type="ChEBI" id="CHEBI:15378"/>
        <dbReference type="ChEBI" id="CHEBI:57692"/>
        <dbReference type="ChEBI" id="CHEBI:58307"/>
        <dbReference type="ChEBI" id="CHEBI:82815"/>
        <dbReference type="ChEBI" id="CHEBI:84994"/>
        <dbReference type="EC" id="1.3.99.41"/>
    </reaction>
    <physiologicalReaction direction="left-to-right" evidence="6">
        <dbReference type="Rhea" id="RHEA:52613"/>
    </physiologicalReaction>
</comment>
<dbReference type="Proteomes" id="UP000070250">
    <property type="component" value="Chromosome"/>
</dbReference>
<dbReference type="Pfam" id="PF12806">
    <property type="entry name" value="Acyl-CoA_dh_C"/>
    <property type="match status" value="1"/>
</dbReference>
<feature type="domain" description="Acyl-CoA dehydrogenase/oxidase C-terminal" evidence="11">
    <location>
        <begin position="280"/>
        <end position="446"/>
    </location>
</feature>
<dbReference type="InterPro" id="IPR009100">
    <property type="entry name" value="AcylCoA_DH/oxidase_NM_dom_sf"/>
</dbReference>
<evidence type="ECO:0000313" key="15">
    <source>
        <dbReference type="EMBL" id="AMN45751.1"/>
    </source>
</evidence>
<evidence type="ECO:0000259" key="12">
    <source>
        <dbReference type="Pfam" id="PF02770"/>
    </source>
</evidence>
<name>A0A127F7Z6_STEDE</name>
<evidence type="ECO:0000259" key="11">
    <source>
        <dbReference type="Pfam" id="PF00441"/>
    </source>
</evidence>
<dbReference type="Gene3D" id="2.40.110.10">
    <property type="entry name" value="Butyryl-CoA Dehydrogenase, subunit A, domain 2"/>
    <property type="match status" value="1"/>
</dbReference>
<dbReference type="GO" id="GO:0016627">
    <property type="term" value="F:oxidoreductase activity, acting on the CH-CH group of donors"/>
    <property type="evidence" value="ECO:0007669"/>
    <property type="project" value="InterPro"/>
</dbReference>
<dbReference type="InterPro" id="IPR013786">
    <property type="entry name" value="AcylCoA_DH/ox_N"/>
</dbReference>
<dbReference type="FunFam" id="2.40.110.10:FF:000031">
    <property type="entry name" value="Acyl-CoA dehydrogenase, putative"/>
    <property type="match status" value="1"/>
</dbReference>
<evidence type="ECO:0000256" key="10">
    <source>
        <dbReference type="RuleBase" id="RU362125"/>
    </source>
</evidence>
<feature type="domain" description="Acetyl-CoA dehydrogenase-like C-terminal" evidence="14">
    <location>
        <begin position="464"/>
        <end position="587"/>
    </location>
</feature>
<evidence type="ECO:0000313" key="16">
    <source>
        <dbReference type="Proteomes" id="UP000070250"/>
    </source>
</evidence>
<keyword evidence="16" id="KW-1185">Reference proteome</keyword>
<proteinExistence type="inferred from homology"/>
<reference evidence="15 16" key="1">
    <citation type="submission" date="2015-06" db="EMBL/GenBank/DDBJ databases">
        <title>A Comprehensive Approach to Explore the Metabolic and Phylogenetic Diversity of Bacterial Steroid Degradation in the Environment: Testosterone as an Example.</title>
        <authorList>
            <person name="Yang F.-C."/>
            <person name="Chen Y.-L."/>
            <person name="Yu C.-P."/>
            <person name="Tang S.-L."/>
            <person name="Wang P.-H."/>
            <person name="Ismail W."/>
            <person name="Wang C.-H."/>
            <person name="Yang C.-Y."/>
            <person name="Chiang Y.-R."/>
        </authorList>
    </citation>
    <scope>NUCLEOTIDE SEQUENCE [LARGE SCALE GENOMIC DNA]</scope>
    <source>
        <strain evidence="15 16">DSM 18526</strain>
    </source>
</reference>
<comment type="similarity">
    <text evidence="2 10">Belongs to the acyl-CoA dehydrogenase family.</text>
</comment>
<keyword evidence="3 10" id="KW-0285">Flavoprotein</keyword>
<gene>
    <name evidence="15" type="ORF">ACG33_01245</name>
</gene>
<dbReference type="InterPro" id="IPR006091">
    <property type="entry name" value="Acyl-CoA_Oxase/DH_mid-dom"/>
</dbReference>
<dbReference type="PANTHER" id="PTHR42803">
    <property type="entry name" value="ACYL-COA DEHYDROGENASE"/>
    <property type="match status" value="1"/>
</dbReference>
<evidence type="ECO:0000259" key="14">
    <source>
        <dbReference type="Pfam" id="PF12806"/>
    </source>
</evidence>
<dbReference type="EMBL" id="CP011971">
    <property type="protein sequence ID" value="AMN45751.1"/>
    <property type="molecule type" value="Genomic_DNA"/>
</dbReference>